<keyword evidence="1" id="KW-1133">Transmembrane helix</keyword>
<proteinExistence type="predicted"/>
<sequence>MGVHRLILRERLRRLGWPGAGGAALLVLVAGHGLFGLWPAWQEREMLVGQIVAARERQVRIERGVELPPQGPGQQLADFHRQLPAQPAASTTIDRIYAAARAQNLSLARGEYSLGIDPKTRLARYRILLPVRAGYPQLRRFLHSLLSEVPALVLEDVEFKRKAIHETELEARIRMTLYLSRW</sequence>
<dbReference type="EMBL" id="CP010415">
    <property type="protein sequence ID" value="AJE21321.1"/>
    <property type="molecule type" value="Genomic_DNA"/>
</dbReference>
<accession>A0A0C4WM11</accession>
<evidence type="ECO:0000313" key="2">
    <source>
        <dbReference type="EMBL" id="AJE21321.1"/>
    </source>
</evidence>
<name>A0A0C4WM11_9GAMM</name>
<organism evidence="2 3">
    <name type="scientific">Azotobacter chroococcum NCIMB 8003</name>
    <dbReference type="NCBI Taxonomy" id="1328314"/>
    <lineage>
        <taxon>Bacteria</taxon>
        <taxon>Pseudomonadati</taxon>
        <taxon>Pseudomonadota</taxon>
        <taxon>Gammaproteobacteria</taxon>
        <taxon>Pseudomonadales</taxon>
        <taxon>Pseudomonadaceae</taxon>
        <taxon>Azotobacter</taxon>
    </lineage>
</organism>
<dbReference type="InterPro" id="IPR034756">
    <property type="entry name" value="T2SSM_b"/>
</dbReference>
<dbReference type="InterPro" id="IPR014717">
    <property type="entry name" value="Transl_elong_EF1B/ribsomal_bS6"/>
</dbReference>
<dbReference type="AlphaFoldDB" id="A0A0C4WM11"/>
<dbReference type="Proteomes" id="UP000068210">
    <property type="component" value="Chromosome"/>
</dbReference>
<keyword evidence="1" id="KW-0812">Transmembrane</keyword>
<dbReference type="Pfam" id="PF10741">
    <property type="entry name" value="T2SSM_b"/>
    <property type="match status" value="1"/>
</dbReference>
<dbReference type="STRING" id="1328314.Achr_18660"/>
<dbReference type="HOGENOM" id="CLU_115745_0_0_6"/>
<protein>
    <submittedName>
        <fullName evidence="2">General secretion pathway protein M</fullName>
    </submittedName>
</protein>
<reference evidence="2 3" key="1">
    <citation type="journal article" date="2015" name="PLoS ONE">
        <title>Azotobacter Genomes: The Genome of Azotobacter chroococcum NCIMB 8003 (ATCC 4412).</title>
        <authorList>
            <person name="Robson R.L."/>
            <person name="Jones R."/>
            <person name="Robson R.M."/>
            <person name="Schwartz A."/>
            <person name="Richardson T.H."/>
        </authorList>
    </citation>
    <scope>NUCLEOTIDE SEQUENCE [LARGE SCALE GENOMIC DNA]</scope>
    <source>
        <strain evidence="2 3">NCIMB 8003</strain>
    </source>
</reference>
<dbReference type="RefSeq" id="WP_039803797.1">
    <property type="nucleotide sequence ID" value="NZ_CP010415.1"/>
</dbReference>
<feature type="transmembrane region" description="Helical" evidence="1">
    <location>
        <begin position="20"/>
        <end position="41"/>
    </location>
</feature>
<dbReference type="Gene3D" id="3.30.70.60">
    <property type="match status" value="1"/>
</dbReference>
<keyword evidence="1" id="KW-0472">Membrane</keyword>
<dbReference type="KEGG" id="acx:Achr_18660"/>
<keyword evidence="3" id="KW-1185">Reference proteome</keyword>
<gene>
    <name evidence="2" type="ORF">Achr_18660</name>
</gene>
<evidence type="ECO:0000313" key="3">
    <source>
        <dbReference type="Proteomes" id="UP000068210"/>
    </source>
</evidence>
<evidence type="ECO:0000256" key="1">
    <source>
        <dbReference type="SAM" id="Phobius"/>
    </source>
</evidence>